<dbReference type="Proteomes" id="UP001055172">
    <property type="component" value="Unassembled WGS sequence"/>
</dbReference>
<evidence type="ECO:0000313" key="2">
    <source>
        <dbReference type="Proteomes" id="UP001055172"/>
    </source>
</evidence>
<organism evidence="1 2">
    <name type="scientific">Colletotrichum liriopes</name>
    <dbReference type="NCBI Taxonomy" id="708192"/>
    <lineage>
        <taxon>Eukaryota</taxon>
        <taxon>Fungi</taxon>
        <taxon>Dikarya</taxon>
        <taxon>Ascomycota</taxon>
        <taxon>Pezizomycotina</taxon>
        <taxon>Sordariomycetes</taxon>
        <taxon>Hypocreomycetidae</taxon>
        <taxon>Glomerellales</taxon>
        <taxon>Glomerellaceae</taxon>
        <taxon>Colletotrichum</taxon>
        <taxon>Colletotrichum spaethianum species complex</taxon>
    </lineage>
</organism>
<accession>A0AA37LXQ5</accession>
<comment type="caution">
    <text evidence="1">The sequence shown here is derived from an EMBL/GenBank/DDBJ whole genome shotgun (WGS) entry which is preliminary data.</text>
</comment>
<evidence type="ECO:0000313" key="1">
    <source>
        <dbReference type="EMBL" id="GJC89380.1"/>
    </source>
</evidence>
<name>A0AA37LXQ5_9PEZI</name>
<dbReference type="AlphaFoldDB" id="A0AA37LXQ5"/>
<proteinExistence type="predicted"/>
<gene>
    <name evidence="1" type="ORF">ColLi_12218</name>
</gene>
<dbReference type="EMBL" id="BPPX01000040">
    <property type="protein sequence ID" value="GJC89380.1"/>
    <property type="molecule type" value="Genomic_DNA"/>
</dbReference>
<reference evidence="1 2" key="1">
    <citation type="submission" date="2021-07" db="EMBL/GenBank/DDBJ databases">
        <title>Genome data of Colletotrichum spaethianum.</title>
        <authorList>
            <person name="Utami Y.D."/>
            <person name="Hiruma K."/>
        </authorList>
    </citation>
    <scope>NUCLEOTIDE SEQUENCE [LARGE SCALE GENOMIC DNA]</scope>
    <source>
        <strain evidence="1 2">MAFF 242679</strain>
    </source>
</reference>
<protein>
    <submittedName>
        <fullName evidence="1">Uncharacterized protein</fullName>
    </submittedName>
</protein>
<sequence length="70" mass="8109">MAGKPEPASHSKRLAVWGPSKLEWRPISDKRRSSLRYTLDKQIKLGHILTQFDVQRGSCVIEWPEDQPPR</sequence>
<keyword evidence="2" id="KW-1185">Reference proteome</keyword>